<dbReference type="SUPFAM" id="SSF51092">
    <property type="entry name" value="Vitelline membrane outer protein-I (VMO-I)"/>
    <property type="match status" value="1"/>
</dbReference>
<dbReference type="InterPro" id="IPR036706">
    <property type="entry name" value="VOMI_sf"/>
</dbReference>
<gene>
    <name evidence="1" type="ORF">ODALV1_LOCUS22816</name>
</gene>
<sequence length="262" mass="29760">MYINSEISFSHYQSLSLTKNKISNTIRYFTTKPYHEYIQNLDSTLLLCSYNLSKYKYNLSPRNNWGNWGRFQRCPFGSYAQGFQLKTEPYQGLFTDDTALNSVKLFCGDPYRPDTAVLTSTEGPWGEWGSVFSCYPGFLNGFQLRVEEYQGSGDDTATNNVRFFCTSLPNPSDYVEGDGLTYGSWSQAQHCYSNQVICGLQTQIEPYNGDDDDTSLNNVLMECCDYSKPADAKTEEMKSPEYNIPSSEVAINPKFASVKNLR</sequence>
<proteinExistence type="predicted"/>
<dbReference type="CDD" id="cd00220">
    <property type="entry name" value="VMO-I"/>
    <property type="match status" value="1"/>
</dbReference>
<protein>
    <recommendedName>
        <fullName evidence="3">Vitelline membrane outer layer protein 1</fullName>
    </recommendedName>
</protein>
<dbReference type="PANTHER" id="PTHR18841:SF0">
    <property type="entry name" value="VITELLINE MEMBRANE OUTER LAYER 1 HOMOLOG A-RELATED"/>
    <property type="match status" value="1"/>
</dbReference>
<dbReference type="EMBL" id="CAXLJM020000076">
    <property type="protein sequence ID" value="CAL8129055.1"/>
    <property type="molecule type" value="Genomic_DNA"/>
</dbReference>
<evidence type="ECO:0000313" key="1">
    <source>
        <dbReference type="EMBL" id="CAL8129055.1"/>
    </source>
</evidence>
<evidence type="ECO:0000313" key="2">
    <source>
        <dbReference type="Proteomes" id="UP001642540"/>
    </source>
</evidence>
<keyword evidence="2" id="KW-1185">Reference proteome</keyword>
<comment type="caution">
    <text evidence="1">The sequence shown here is derived from an EMBL/GenBank/DDBJ whole genome shotgun (WGS) entry which is preliminary data.</text>
</comment>
<reference evidence="1 2" key="1">
    <citation type="submission" date="2024-08" db="EMBL/GenBank/DDBJ databases">
        <authorList>
            <person name="Cucini C."/>
            <person name="Frati F."/>
        </authorList>
    </citation>
    <scope>NUCLEOTIDE SEQUENCE [LARGE SCALE GENOMIC DNA]</scope>
</reference>
<dbReference type="InterPro" id="IPR005515">
    <property type="entry name" value="VOMI"/>
</dbReference>
<organism evidence="1 2">
    <name type="scientific">Orchesella dallaii</name>
    <dbReference type="NCBI Taxonomy" id="48710"/>
    <lineage>
        <taxon>Eukaryota</taxon>
        <taxon>Metazoa</taxon>
        <taxon>Ecdysozoa</taxon>
        <taxon>Arthropoda</taxon>
        <taxon>Hexapoda</taxon>
        <taxon>Collembola</taxon>
        <taxon>Entomobryomorpha</taxon>
        <taxon>Entomobryoidea</taxon>
        <taxon>Orchesellidae</taxon>
        <taxon>Orchesellinae</taxon>
        <taxon>Orchesella</taxon>
    </lineage>
</organism>
<dbReference type="PANTHER" id="PTHR18841">
    <property type="entry name" value="VITELLINE MEMBRANE OUTER LAYER PROTEIN I-RELATED"/>
    <property type="match status" value="1"/>
</dbReference>
<evidence type="ECO:0008006" key="3">
    <source>
        <dbReference type="Google" id="ProtNLM"/>
    </source>
</evidence>
<name>A0ABP1RJ63_9HEXA</name>
<dbReference type="Gene3D" id="2.100.10.20">
    <property type="entry name" value="Vitelline membrane outer layer protein I (VOMI)"/>
    <property type="match status" value="1"/>
</dbReference>
<dbReference type="Proteomes" id="UP001642540">
    <property type="component" value="Unassembled WGS sequence"/>
</dbReference>
<accession>A0ABP1RJ63</accession>
<dbReference type="Pfam" id="PF03762">
    <property type="entry name" value="VOMI"/>
    <property type="match status" value="1"/>
</dbReference>